<keyword evidence="7" id="KW-1185">Reference proteome</keyword>
<dbReference type="CDD" id="cd11529">
    <property type="entry name" value="NTP-PPase_MazG_Cterm"/>
    <property type="match status" value="1"/>
</dbReference>
<dbReference type="Gene3D" id="1.10.287.1080">
    <property type="entry name" value="MazG-like"/>
    <property type="match status" value="2"/>
</dbReference>
<comment type="similarity">
    <text evidence="2">Belongs to the nucleoside triphosphate pyrophosphohydrolase family.</text>
</comment>
<dbReference type="PANTHER" id="PTHR30522:SF0">
    <property type="entry name" value="NUCLEOSIDE TRIPHOSPHATE PYROPHOSPHOHYDROLASE"/>
    <property type="match status" value="1"/>
</dbReference>
<dbReference type="InterPro" id="IPR011551">
    <property type="entry name" value="NTP_PyrPHydrolase_MazG"/>
</dbReference>
<comment type="catalytic activity">
    <reaction evidence="1">
        <text>ATP + H2O = AMP + diphosphate + H(+)</text>
        <dbReference type="Rhea" id="RHEA:14245"/>
        <dbReference type="ChEBI" id="CHEBI:15377"/>
        <dbReference type="ChEBI" id="CHEBI:15378"/>
        <dbReference type="ChEBI" id="CHEBI:30616"/>
        <dbReference type="ChEBI" id="CHEBI:33019"/>
        <dbReference type="ChEBI" id="CHEBI:456215"/>
        <dbReference type="EC" id="3.6.1.8"/>
    </reaction>
</comment>
<dbReference type="GO" id="GO:0046081">
    <property type="term" value="P:dUTP catabolic process"/>
    <property type="evidence" value="ECO:0007669"/>
    <property type="project" value="TreeGrafter"/>
</dbReference>
<dbReference type="FunFam" id="1.10.287.1080:FF:000003">
    <property type="entry name" value="Nucleoside triphosphate pyrophosphohydrolase"/>
    <property type="match status" value="1"/>
</dbReference>
<dbReference type="InterPro" id="IPR004518">
    <property type="entry name" value="MazG-like_dom"/>
</dbReference>
<evidence type="ECO:0000256" key="3">
    <source>
        <dbReference type="ARBA" id="ARBA00066372"/>
    </source>
</evidence>
<dbReference type="InterPro" id="IPR048011">
    <property type="entry name" value="NTP-PPase_MazG-like_C"/>
</dbReference>
<gene>
    <name evidence="6" type="ORF">ETSY1_31610</name>
</gene>
<dbReference type="PATRIC" id="fig|1429438.4.peg.6001"/>
<dbReference type="Pfam" id="PF03819">
    <property type="entry name" value="MazG"/>
    <property type="match status" value="2"/>
</dbReference>
<name>W4LAS2_ENTF1</name>
<reference evidence="6 7" key="1">
    <citation type="journal article" date="2014" name="Nature">
        <title>An environmental bacterial taxon with a large and distinct metabolic repertoire.</title>
        <authorList>
            <person name="Wilson M.C."/>
            <person name="Mori T."/>
            <person name="Ruckert C."/>
            <person name="Uria A.R."/>
            <person name="Helf M.J."/>
            <person name="Takada K."/>
            <person name="Gernert C."/>
            <person name="Steffens U.A."/>
            <person name="Heycke N."/>
            <person name="Schmitt S."/>
            <person name="Rinke C."/>
            <person name="Helfrich E.J."/>
            <person name="Brachmann A.O."/>
            <person name="Gurgui C."/>
            <person name="Wakimoto T."/>
            <person name="Kracht M."/>
            <person name="Crusemann M."/>
            <person name="Hentschel U."/>
            <person name="Abe I."/>
            <person name="Matsunaga S."/>
            <person name="Kalinowski J."/>
            <person name="Takeyama H."/>
            <person name="Piel J."/>
        </authorList>
    </citation>
    <scope>NUCLEOTIDE SEQUENCE [LARGE SCALE GENOMIC DNA]</scope>
    <source>
        <strain evidence="7">TSY1</strain>
    </source>
</reference>
<dbReference type="SUPFAM" id="SSF101386">
    <property type="entry name" value="all-alpha NTP pyrophosphatases"/>
    <property type="match status" value="2"/>
</dbReference>
<dbReference type="GO" id="GO:0046047">
    <property type="term" value="P:TTP catabolic process"/>
    <property type="evidence" value="ECO:0007669"/>
    <property type="project" value="TreeGrafter"/>
</dbReference>
<dbReference type="NCBIfam" id="NF007113">
    <property type="entry name" value="PRK09562.1"/>
    <property type="match status" value="1"/>
</dbReference>
<evidence type="ECO:0000256" key="4">
    <source>
        <dbReference type="ARBA" id="ARBA00074799"/>
    </source>
</evidence>
<dbReference type="EC" id="3.6.1.8" evidence="3"/>
<dbReference type="InterPro" id="IPR048015">
    <property type="entry name" value="NTP-PPase_MazG-like_N"/>
</dbReference>
<dbReference type="AlphaFoldDB" id="W4LAS2"/>
<dbReference type="GO" id="GO:0006203">
    <property type="term" value="P:dGTP catabolic process"/>
    <property type="evidence" value="ECO:0007669"/>
    <property type="project" value="TreeGrafter"/>
</dbReference>
<evidence type="ECO:0000256" key="1">
    <source>
        <dbReference type="ARBA" id="ARBA00052141"/>
    </source>
</evidence>
<dbReference type="Proteomes" id="UP000019141">
    <property type="component" value="Unassembled WGS sequence"/>
</dbReference>
<dbReference type="GO" id="GO:0047693">
    <property type="term" value="F:ATP diphosphatase activity"/>
    <property type="evidence" value="ECO:0007669"/>
    <property type="project" value="UniProtKB-EC"/>
</dbReference>
<dbReference type="FunFam" id="1.10.287.1080:FF:000001">
    <property type="entry name" value="Nucleoside triphosphate pyrophosphohydrolase"/>
    <property type="match status" value="1"/>
</dbReference>
<comment type="caution">
    <text evidence="6">The sequence shown here is derived from an EMBL/GenBank/DDBJ whole genome shotgun (WGS) entry which is preliminary data.</text>
</comment>
<dbReference type="CDD" id="cd11528">
    <property type="entry name" value="NTP-PPase_MazG_Nterm"/>
    <property type="match status" value="1"/>
</dbReference>
<dbReference type="EMBL" id="AZHW01000946">
    <property type="protein sequence ID" value="ETW95193.1"/>
    <property type="molecule type" value="Genomic_DNA"/>
</dbReference>
<dbReference type="NCBIfam" id="TIGR00444">
    <property type="entry name" value="mazG"/>
    <property type="match status" value="1"/>
</dbReference>
<dbReference type="GO" id="GO:0046052">
    <property type="term" value="P:UTP catabolic process"/>
    <property type="evidence" value="ECO:0007669"/>
    <property type="project" value="TreeGrafter"/>
</dbReference>
<organism evidence="6 7">
    <name type="scientific">Entotheonella factor</name>
    <dbReference type="NCBI Taxonomy" id="1429438"/>
    <lineage>
        <taxon>Bacteria</taxon>
        <taxon>Pseudomonadati</taxon>
        <taxon>Nitrospinota/Tectimicrobiota group</taxon>
        <taxon>Candidatus Tectimicrobiota</taxon>
        <taxon>Candidatus Entotheonellia</taxon>
        <taxon>Candidatus Entotheonellales</taxon>
        <taxon>Candidatus Entotheonellaceae</taxon>
        <taxon>Candidatus Entotheonella</taxon>
    </lineage>
</organism>
<evidence type="ECO:0000259" key="5">
    <source>
        <dbReference type="Pfam" id="PF03819"/>
    </source>
</evidence>
<evidence type="ECO:0000313" key="7">
    <source>
        <dbReference type="Proteomes" id="UP000019141"/>
    </source>
</evidence>
<evidence type="ECO:0000313" key="6">
    <source>
        <dbReference type="EMBL" id="ETW95193.1"/>
    </source>
</evidence>
<dbReference type="GO" id="GO:0046061">
    <property type="term" value="P:dATP catabolic process"/>
    <property type="evidence" value="ECO:0007669"/>
    <property type="project" value="TreeGrafter"/>
</dbReference>
<dbReference type="PANTHER" id="PTHR30522">
    <property type="entry name" value="NUCLEOSIDE TRIPHOSPHATE PYROPHOSPHOHYDROLASE"/>
    <property type="match status" value="1"/>
</dbReference>
<accession>W4LAS2</accession>
<protein>
    <recommendedName>
        <fullName evidence="4">Nucleoside triphosphate pyrophosphohydrolase</fullName>
        <ecNumber evidence="3">3.6.1.8</ecNumber>
    </recommendedName>
</protein>
<proteinExistence type="inferred from homology"/>
<dbReference type="HOGENOM" id="CLU_038356_0_1_7"/>
<feature type="domain" description="NTP pyrophosphohydrolase MazG-like" evidence="5">
    <location>
        <begin position="45"/>
        <end position="118"/>
    </location>
</feature>
<feature type="domain" description="NTP pyrophosphohydrolase MazG-like" evidence="5">
    <location>
        <begin position="183"/>
        <end position="239"/>
    </location>
</feature>
<dbReference type="GO" id="GO:0006950">
    <property type="term" value="P:response to stress"/>
    <property type="evidence" value="ECO:0007669"/>
    <property type="project" value="UniProtKB-ARBA"/>
</dbReference>
<dbReference type="GO" id="GO:0046076">
    <property type="term" value="P:dTTP catabolic process"/>
    <property type="evidence" value="ECO:0007669"/>
    <property type="project" value="TreeGrafter"/>
</dbReference>
<sequence>MSAASHDPAQPDAAPSATLAECFLQLVAVVDQLRSPEGCPWDRKQTPQSMMPYLLEETYEVLESIEAQDAKGLKEELGDLLLHILFQGRMAQDAGHFTLEESLQSITHKLIRRHPHVFGDREARDDKAINQTWETIKQQEKGRTSRLEGIPRTLPALTRARRMQEKAASVGFDWATIDPVWAKVDEELGELRQACHRAQPEAIAEEFGDLVFSLVNLGRFLKLDPEEALRKTMAKFEYRFQGIEQELARRGRRIEDASLEEMDAIWNQFRQ</sequence>
<evidence type="ECO:0000256" key="2">
    <source>
        <dbReference type="ARBA" id="ARBA00061115"/>
    </source>
</evidence>